<sequence length="80" mass="9176">MPLVIFGNGLRNKDHVKFKGLRHGVSNKTYRQLKRREGLGKLLLLDINECKTSKACNSCLNQDLENLKRGEVMSKKSIKY</sequence>
<evidence type="ECO:0000313" key="2">
    <source>
        <dbReference type="Proteomes" id="UP000242381"/>
    </source>
</evidence>
<organism evidence="1 2">
    <name type="scientific">Rhizopus microsporus</name>
    <dbReference type="NCBI Taxonomy" id="58291"/>
    <lineage>
        <taxon>Eukaryota</taxon>
        <taxon>Fungi</taxon>
        <taxon>Fungi incertae sedis</taxon>
        <taxon>Mucoromycota</taxon>
        <taxon>Mucoromycotina</taxon>
        <taxon>Mucoromycetes</taxon>
        <taxon>Mucorales</taxon>
        <taxon>Mucorineae</taxon>
        <taxon>Rhizopodaceae</taxon>
        <taxon>Rhizopus</taxon>
    </lineage>
</organism>
<dbReference type="AlphaFoldDB" id="A0A0A1NZE5"/>
<dbReference type="EMBL" id="KV921441">
    <property type="protein sequence ID" value="ORE15053.1"/>
    <property type="molecule type" value="Genomic_DNA"/>
</dbReference>
<dbReference type="Proteomes" id="UP000242381">
    <property type="component" value="Unassembled WGS sequence"/>
</dbReference>
<proteinExistence type="predicted"/>
<gene>
    <name evidence="1" type="ORF">BCV71DRAFT_266908</name>
</gene>
<reference evidence="1 2" key="1">
    <citation type="journal article" date="2016" name="Proc. Natl. Acad. Sci. U.S.A.">
        <title>Lipid metabolic changes in an early divergent fungus govern the establishment of a mutualistic symbiosis with endobacteria.</title>
        <authorList>
            <person name="Lastovetsky O.A."/>
            <person name="Gaspar M.L."/>
            <person name="Mondo S.J."/>
            <person name="LaButti K.M."/>
            <person name="Sandor L."/>
            <person name="Grigoriev I.V."/>
            <person name="Henry S.A."/>
            <person name="Pawlowska T.E."/>
        </authorList>
    </citation>
    <scope>NUCLEOTIDE SEQUENCE [LARGE SCALE GENOMIC DNA]</scope>
    <source>
        <strain evidence="1 2">ATCC 11559</strain>
    </source>
</reference>
<name>A0A0A1NZE5_RHIZD</name>
<accession>A0A0A1NZE5</accession>
<protein>
    <submittedName>
        <fullName evidence="1">Uncharacterized protein</fullName>
    </submittedName>
</protein>
<evidence type="ECO:0000313" key="1">
    <source>
        <dbReference type="EMBL" id="ORE15053.1"/>
    </source>
</evidence>